<proteinExistence type="predicted"/>
<organism evidence="1">
    <name type="scientific">Micrurus lemniscatus lemniscatus</name>
    <dbReference type="NCBI Taxonomy" id="129467"/>
    <lineage>
        <taxon>Eukaryota</taxon>
        <taxon>Metazoa</taxon>
        <taxon>Chordata</taxon>
        <taxon>Craniata</taxon>
        <taxon>Vertebrata</taxon>
        <taxon>Euteleostomi</taxon>
        <taxon>Lepidosauria</taxon>
        <taxon>Squamata</taxon>
        <taxon>Bifurcata</taxon>
        <taxon>Unidentata</taxon>
        <taxon>Episquamata</taxon>
        <taxon>Toxicofera</taxon>
        <taxon>Serpentes</taxon>
        <taxon>Colubroidea</taxon>
        <taxon>Elapidae</taxon>
        <taxon>Elapinae</taxon>
        <taxon>Micrurus</taxon>
    </lineage>
</organism>
<dbReference type="PANTHER" id="PTHR22443">
    <property type="entry name" value="NON-SPECIFIC LETHAL 1, ISOFORM M"/>
    <property type="match status" value="1"/>
</dbReference>
<dbReference type="AlphaFoldDB" id="A0A2D4IYK4"/>
<dbReference type="GO" id="GO:0044545">
    <property type="term" value="C:NSL complex"/>
    <property type="evidence" value="ECO:0007669"/>
    <property type="project" value="TreeGrafter"/>
</dbReference>
<dbReference type="EMBL" id="IACK01139755">
    <property type="protein sequence ID" value="LAA89298.1"/>
    <property type="molecule type" value="Transcribed_RNA"/>
</dbReference>
<evidence type="ECO:0000313" key="1">
    <source>
        <dbReference type="EMBL" id="LAA89298.1"/>
    </source>
</evidence>
<dbReference type="PANTHER" id="PTHR22443:SF14">
    <property type="entry name" value="KAT8 REGULATORY NSL COMPLEX SUBUNIT 1"/>
    <property type="match status" value="1"/>
</dbReference>
<dbReference type="GO" id="GO:0035035">
    <property type="term" value="F:histone acetyltransferase binding"/>
    <property type="evidence" value="ECO:0007669"/>
    <property type="project" value="TreeGrafter"/>
</dbReference>
<reference evidence="1" key="1">
    <citation type="submission" date="2017-07" db="EMBL/GenBank/DDBJ databases">
        <authorList>
            <person name="Mikheyev A."/>
            <person name="Grau M."/>
        </authorList>
    </citation>
    <scope>NUCLEOTIDE SEQUENCE</scope>
    <source>
        <tissue evidence="1">Venom_gland</tissue>
    </source>
</reference>
<reference evidence="1" key="2">
    <citation type="submission" date="2017-11" db="EMBL/GenBank/DDBJ databases">
        <title>Coralsnake Venomics: Analyses of Venom Gland Transcriptomes and Proteomes of Six Brazilian Taxa.</title>
        <authorList>
            <person name="Aird S.D."/>
            <person name="Jorge da Silva N."/>
            <person name="Qiu L."/>
            <person name="Villar-Briones A."/>
            <person name="Aparecida-Saddi V."/>
            <person name="Campos-Telles M.P."/>
            <person name="Grau M."/>
            <person name="Mikheyev A.S."/>
        </authorList>
    </citation>
    <scope>NUCLEOTIDE SEQUENCE</scope>
    <source>
        <tissue evidence="1">Venom_gland</tissue>
    </source>
</reference>
<name>A0A2D4IYK4_MICLE</name>
<accession>A0A2D4IYK4</accession>
<protein>
    <submittedName>
        <fullName evidence="1">Uncharacterized protein</fullName>
    </submittedName>
</protein>
<sequence>MSSIPDGTCVAARTRPLLGCKKRRLIRPSNLIPLSKKVYRKPQRCGCDVNPLCVLCGSRSSMPSEIQYEAPLMERLSQLDSCIHPVLSFPDDVQISLHLQGMLKSHLQYKPCEKIKPPKKLVLKHRSTMPPSSLSDSMRKDRHKLVNTFLAAASKCLH</sequence>
<dbReference type="InterPro" id="IPR026180">
    <property type="entry name" value="NSL1"/>
</dbReference>